<evidence type="ECO:0000256" key="1">
    <source>
        <dbReference type="ARBA" id="ARBA00005715"/>
    </source>
</evidence>
<dbReference type="Pfam" id="PF17042">
    <property type="entry name" value="NBD_C"/>
    <property type="match status" value="1"/>
</dbReference>
<dbReference type="SUPFAM" id="SSF142764">
    <property type="entry name" value="YgbK-like"/>
    <property type="match status" value="1"/>
</dbReference>
<dbReference type="OrthoDB" id="48988at2759"/>
<keyword evidence="5" id="KW-0067">ATP-binding</keyword>
<dbReference type="SUPFAM" id="SSF48179">
    <property type="entry name" value="6-phosphogluconate dehydrogenase C-terminal domain-like"/>
    <property type="match status" value="2"/>
</dbReference>
<dbReference type="Gene3D" id="3.40.980.20">
    <property type="entry name" value="Four-carbon acid sugar kinase, nucleotide binding domain"/>
    <property type="match status" value="1"/>
</dbReference>
<dbReference type="InterPro" id="IPR008927">
    <property type="entry name" value="6-PGluconate_DH-like_C_sf"/>
</dbReference>
<dbReference type="SUPFAM" id="SSF51735">
    <property type="entry name" value="NAD(P)-binding Rossmann-fold domains"/>
    <property type="match status" value="2"/>
</dbReference>
<name>A0A6G1GM14_9PEZI</name>
<dbReference type="GO" id="GO:0051287">
    <property type="term" value="F:NAD binding"/>
    <property type="evidence" value="ECO:0007669"/>
    <property type="project" value="InterPro"/>
</dbReference>
<dbReference type="InterPro" id="IPR042213">
    <property type="entry name" value="NBD_C_sf"/>
</dbReference>
<dbReference type="InterPro" id="IPR006115">
    <property type="entry name" value="6PGDH_NADP-bd"/>
</dbReference>
<dbReference type="PANTHER" id="PTHR43060">
    <property type="entry name" value="3-HYDROXYISOBUTYRATE DEHYDROGENASE-LIKE 1, MITOCHONDRIAL-RELATED"/>
    <property type="match status" value="1"/>
</dbReference>
<organism evidence="11 12">
    <name type="scientific">Aulographum hederae CBS 113979</name>
    <dbReference type="NCBI Taxonomy" id="1176131"/>
    <lineage>
        <taxon>Eukaryota</taxon>
        <taxon>Fungi</taxon>
        <taxon>Dikarya</taxon>
        <taxon>Ascomycota</taxon>
        <taxon>Pezizomycotina</taxon>
        <taxon>Dothideomycetes</taxon>
        <taxon>Pleosporomycetidae</taxon>
        <taxon>Aulographales</taxon>
        <taxon>Aulographaceae</taxon>
    </lineage>
</organism>
<reference evidence="11" key="1">
    <citation type="journal article" date="2020" name="Stud. Mycol.">
        <title>101 Dothideomycetes genomes: a test case for predicting lifestyles and emergence of pathogens.</title>
        <authorList>
            <person name="Haridas S."/>
            <person name="Albert R."/>
            <person name="Binder M."/>
            <person name="Bloem J."/>
            <person name="Labutti K."/>
            <person name="Salamov A."/>
            <person name="Andreopoulos B."/>
            <person name="Baker S."/>
            <person name="Barry K."/>
            <person name="Bills G."/>
            <person name="Bluhm B."/>
            <person name="Cannon C."/>
            <person name="Castanera R."/>
            <person name="Culley D."/>
            <person name="Daum C."/>
            <person name="Ezra D."/>
            <person name="Gonzalez J."/>
            <person name="Henrissat B."/>
            <person name="Kuo A."/>
            <person name="Liang C."/>
            <person name="Lipzen A."/>
            <person name="Lutzoni F."/>
            <person name="Magnuson J."/>
            <person name="Mondo S."/>
            <person name="Nolan M."/>
            <person name="Ohm R."/>
            <person name="Pangilinan J."/>
            <person name="Park H.-J."/>
            <person name="Ramirez L."/>
            <person name="Alfaro M."/>
            <person name="Sun H."/>
            <person name="Tritt A."/>
            <person name="Yoshinaga Y."/>
            <person name="Zwiers L.-H."/>
            <person name="Turgeon B."/>
            <person name="Goodwin S."/>
            <person name="Spatafora J."/>
            <person name="Crous P."/>
            <person name="Grigoriev I."/>
        </authorList>
    </citation>
    <scope>NUCLEOTIDE SEQUENCE</scope>
    <source>
        <strain evidence="11">CBS 113979</strain>
    </source>
</reference>
<dbReference type="Pfam" id="PF03446">
    <property type="entry name" value="NAD_binding_2"/>
    <property type="match status" value="2"/>
</dbReference>
<dbReference type="Pfam" id="PF14833">
    <property type="entry name" value="NAD_binding_11"/>
    <property type="match status" value="2"/>
</dbReference>
<keyword evidence="12" id="KW-1185">Reference proteome</keyword>
<dbReference type="InterPro" id="IPR031475">
    <property type="entry name" value="NBD_C"/>
</dbReference>
<dbReference type="Gene3D" id="1.10.1040.10">
    <property type="entry name" value="N-(1-d-carboxylethyl)-l-norvaline Dehydrogenase, domain 2"/>
    <property type="match status" value="2"/>
</dbReference>
<feature type="domain" description="6-phosphogluconate dehydrogenase NADP-binding" evidence="7">
    <location>
        <begin position="324"/>
        <end position="481"/>
    </location>
</feature>
<accession>A0A6G1GM14</accession>
<evidence type="ECO:0000259" key="7">
    <source>
        <dbReference type="Pfam" id="PF03446"/>
    </source>
</evidence>
<dbReference type="Gene3D" id="3.40.50.720">
    <property type="entry name" value="NAD(P)-binding Rossmann-like Domain"/>
    <property type="match status" value="2"/>
</dbReference>
<protein>
    <recommendedName>
        <fullName evidence="13">3-hydroxyisobutyrate dehydrogenase</fullName>
    </recommendedName>
</protein>
<dbReference type="GO" id="GO:0016491">
    <property type="term" value="F:oxidoreductase activity"/>
    <property type="evidence" value="ECO:0007669"/>
    <property type="project" value="InterPro"/>
</dbReference>
<comment type="similarity">
    <text evidence="1">Belongs to the four-carbon acid sugar kinase family.</text>
</comment>
<evidence type="ECO:0000256" key="2">
    <source>
        <dbReference type="ARBA" id="ARBA00022679"/>
    </source>
</evidence>
<keyword evidence="3" id="KW-0547">Nucleotide-binding</keyword>
<evidence type="ECO:0000259" key="9">
    <source>
        <dbReference type="Pfam" id="PF14833"/>
    </source>
</evidence>
<dbReference type="AlphaFoldDB" id="A0A6G1GM14"/>
<dbReference type="GO" id="GO:0005524">
    <property type="term" value="F:ATP binding"/>
    <property type="evidence" value="ECO:0007669"/>
    <property type="project" value="UniProtKB-KW"/>
</dbReference>
<feature type="domain" description="3-hydroxyisobutyrate dehydrogenase-like NAD-binding" evidence="9">
    <location>
        <begin position="173"/>
        <end position="292"/>
    </location>
</feature>
<feature type="domain" description="Four-carbon acid sugar kinase nucleotide binding" evidence="10">
    <location>
        <begin position="945"/>
        <end position="1111"/>
    </location>
</feature>
<keyword evidence="4" id="KW-0418">Kinase</keyword>
<feature type="domain" description="6-phosphogluconate dehydrogenase NADP-binding" evidence="7">
    <location>
        <begin position="5"/>
        <end position="161"/>
    </location>
</feature>
<dbReference type="GO" id="GO:0016301">
    <property type="term" value="F:kinase activity"/>
    <property type="evidence" value="ECO:0007669"/>
    <property type="project" value="UniProtKB-KW"/>
</dbReference>
<dbReference type="InterPro" id="IPR002204">
    <property type="entry name" value="3-OH-isobutyrate_DH-rel_CS"/>
</dbReference>
<dbReference type="InterPro" id="IPR013328">
    <property type="entry name" value="6PGD_dom2"/>
</dbReference>
<dbReference type="GO" id="GO:0050661">
    <property type="term" value="F:NADP binding"/>
    <property type="evidence" value="ECO:0007669"/>
    <property type="project" value="InterPro"/>
</dbReference>
<dbReference type="InterPro" id="IPR029154">
    <property type="entry name" value="HIBADH-like_NADP-bd"/>
</dbReference>
<keyword evidence="6" id="KW-0119">Carbohydrate metabolism</keyword>
<dbReference type="InterPro" id="IPR010737">
    <property type="entry name" value="4-carb_acid_sugar_kinase_N"/>
</dbReference>
<dbReference type="InterPro" id="IPR037051">
    <property type="entry name" value="4-carb_acid_sugar_kinase_N_sf"/>
</dbReference>
<gene>
    <name evidence="11" type="ORF">K402DRAFT_398192</name>
</gene>
<evidence type="ECO:0008006" key="13">
    <source>
        <dbReference type="Google" id="ProtNLM"/>
    </source>
</evidence>
<dbReference type="Proteomes" id="UP000800041">
    <property type="component" value="Unassembled WGS sequence"/>
</dbReference>
<evidence type="ECO:0000256" key="4">
    <source>
        <dbReference type="ARBA" id="ARBA00022777"/>
    </source>
</evidence>
<proteinExistence type="inferred from homology"/>
<sequence>MATSVAFCGLGAMGFGMACNLQKNGYKVTGYDVWQPSMDRFVASGGSIATSPRDAAAGNSLLISMVANAQQAESVLFDEKTGAVQALPQNSTILLGSTVPASFLDEINVKLKSIGREDVHLVDCPVSGGVVRAADGTLTILAAGTDKALAEADAVLKTMSEEGKLYRIPGGVGAASKVKMINQLLVGVHIAAASEAMALAARAGLNTREVFDIITNAAGNSWAFENRVPHMLDDDFRPMSALNIFVKDMGIVTSTARAQGFPLPLASAAEQLYLAGAAQGYGLEDDSGLVRMFLPQNPSLVHQQAKVRPNLALTPITTPIEINKIGFIGLGAMGFGMADSLLRAGFNVHGFDVYGPSVEKFTALGGKASAADSPADAANAAQVLILMVQNASQAQDVLFGSGKAADALPAGATVVLSSTVPPSFTRELGSQLAAMDRDITLVDAPVSGGVVRAAKGDLTIICSGEDKSFSNVNSVLAAMSGPPKNLCRVQGGIGAASSVKLINQLLAGVHIASAAEALSLGAKLGLDTRFLYDIIRTAAGNSWMFTNRAPAMLDGDWTPNSALAIFVKDLGIVLDEAKRLTFPATMSAAAHQLYLAGAASGWTRDADSSVVRIWEKISGVSVSGMAAPRPPTSPSQKLQAIEPRKYESLPAQQTLDALPPPYPQDVLGVIQQHIASAHAPVLVVLDDDPTGTQTCHDIAVLTVWDHSTLCKELLSDPCGFFILTNSRALPPAECKELIITIATAVAKAAEETRKQVEFVLRGDSTLRGHLPEEPEAIECAIGTFDGWILAPFFFQGGRYTIDDVHYVREGETLVPASETPFARDATFGYRSSNLRDYVLEKCPGRFGEGEICSVGIEDIRIGGPAGVAHRLLEAPKGGVIIVNAAAEADMFVFAAGLLEAEKRGKRFLYRTAAAFVSCRLGISGIEPLTMADLGIEKEDGQMGGLIVAGSYVPKTTAQLKALRERRGDRLHVVELDVEAMIGDREAAEQVTKRATVEATENIGKGKDVLIMTSRNLITGKDGLESLNIGSVVAKALVSIVENIDVRPRYLIAKGGITSSDAATKGLRMKRAMVVGQAAKGVPLWRCDEETSRHMGIPYVVFPGNVGGDDTLAELVERWAF</sequence>
<evidence type="ECO:0000313" key="11">
    <source>
        <dbReference type="EMBL" id="KAF1981797.1"/>
    </source>
</evidence>
<keyword evidence="2" id="KW-0808">Transferase</keyword>
<dbReference type="EMBL" id="ML977193">
    <property type="protein sequence ID" value="KAF1981797.1"/>
    <property type="molecule type" value="Genomic_DNA"/>
</dbReference>
<dbReference type="Pfam" id="PF07005">
    <property type="entry name" value="SBD_N"/>
    <property type="match status" value="1"/>
</dbReference>
<evidence type="ECO:0000256" key="3">
    <source>
        <dbReference type="ARBA" id="ARBA00022741"/>
    </source>
</evidence>
<evidence type="ECO:0000256" key="6">
    <source>
        <dbReference type="ARBA" id="ARBA00023277"/>
    </source>
</evidence>
<evidence type="ECO:0000256" key="5">
    <source>
        <dbReference type="ARBA" id="ARBA00022840"/>
    </source>
</evidence>
<feature type="domain" description="3-hydroxyisobutyrate dehydrogenase-like NAD-binding" evidence="9">
    <location>
        <begin position="494"/>
        <end position="613"/>
    </location>
</feature>
<dbReference type="PROSITE" id="PS00895">
    <property type="entry name" value="3_HYDROXYISOBUT_DH"/>
    <property type="match status" value="1"/>
</dbReference>
<feature type="domain" description="Four-carbon acid sugar kinase N-terminal" evidence="8">
    <location>
        <begin position="682"/>
        <end position="917"/>
    </location>
</feature>
<evidence type="ECO:0000259" key="8">
    <source>
        <dbReference type="Pfam" id="PF07005"/>
    </source>
</evidence>
<dbReference type="InterPro" id="IPR036291">
    <property type="entry name" value="NAD(P)-bd_dom_sf"/>
</dbReference>
<evidence type="ECO:0000259" key="10">
    <source>
        <dbReference type="Pfam" id="PF17042"/>
    </source>
</evidence>
<dbReference type="Gene3D" id="3.40.50.10840">
    <property type="entry name" value="Putative sugar-binding, N-terminal domain"/>
    <property type="match status" value="1"/>
</dbReference>
<dbReference type="PANTHER" id="PTHR43060:SF17">
    <property type="entry name" value="L-THREONATE DEHYDROGENASE"/>
    <property type="match status" value="1"/>
</dbReference>
<evidence type="ECO:0000313" key="12">
    <source>
        <dbReference type="Proteomes" id="UP000800041"/>
    </source>
</evidence>